<dbReference type="Proteomes" id="UP000002051">
    <property type="component" value="Chromosome 2"/>
</dbReference>
<reference evidence="6 8" key="2">
    <citation type="journal article" date="2014" name="BMC Genomics">
        <title>An improved genome release (version Mt4.0) for the model legume Medicago truncatula.</title>
        <authorList>
            <person name="Tang H."/>
            <person name="Krishnakumar V."/>
            <person name="Bidwell S."/>
            <person name="Rosen B."/>
            <person name="Chan A."/>
            <person name="Zhou S."/>
            <person name="Gentzbittel L."/>
            <person name="Childs K.L."/>
            <person name="Yandell M."/>
            <person name="Gundlach H."/>
            <person name="Mayer K.F."/>
            <person name="Schwartz D.C."/>
            <person name="Town C.D."/>
        </authorList>
    </citation>
    <scope>GENOME REANNOTATION</scope>
    <source>
        <strain evidence="7 8">cv. Jemalong A17</strain>
    </source>
</reference>
<dbReference type="GO" id="GO:0000480">
    <property type="term" value="P:endonucleolytic cleavage in 5'-ETS of tricistronic rRNA transcript (SSU-rRNA, 5.8S rRNA, LSU-rRNA)"/>
    <property type="evidence" value="ECO:0000318"/>
    <property type="project" value="GO_Central"/>
</dbReference>
<feature type="repeat" description="Pumilio" evidence="4">
    <location>
        <begin position="292"/>
        <end position="327"/>
    </location>
</feature>
<feature type="repeat" description="Pumilio" evidence="4">
    <location>
        <begin position="328"/>
        <end position="363"/>
    </location>
</feature>
<evidence type="ECO:0000313" key="6">
    <source>
        <dbReference type="EMBL" id="AES63274.2"/>
    </source>
</evidence>
<dbReference type="Pfam" id="PF00806">
    <property type="entry name" value="PUF"/>
    <property type="match status" value="7"/>
</dbReference>
<dbReference type="GO" id="GO:0000447">
    <property type="term" value="P:endonucleolytic cleavage in ITS1 to separate SSU-rRNA from 5.8S rRNA and LSU-rRNA from tricistronic rRNA transcript (SSU-rRNA, 5.8S rRNA, LSU-rRNA)"/>
    <property type="evidence" value="ECO:0000318"/>
    <property type="project" value="GO_Central"/>
</dbReference>
<dbReference type="eggNOG" id="KOG2049">
    <property type="taxonomic scope" value="Eukaryota"/>
</dbReference>
<reference evidence="6 8" key="1">
    <citation type="journal article" date="2011" name="Nature">
        <title>The Medicago genome provides insight into the evolution of rhizobial symbioses.</title>
        <authorList>
            <person name="Young N.D."/>
            <person name="Debelle F."/>
            <person name="Oldroyd G.E."/>
            <person name="Geurts R."/>
            <person name="Cannon S.B."/>
            <person name="Udvardi M.K."/>
            <person name="Benedito V.A."/>
            <person name="Mayer K.F."/>
            <person name="Gouzy J."/>
            <person name="Schoof H."/>
            <person name="Van de Peer Y."/>
            <person name="Proost S."/>
            <person name="Cook D.R."/>
            <person name="Meyers B.C."/>
            <person name="Spannagl M."/>
            <person name="Cheung F."/>
            <person name="De Mita S."/>
            <person name="Krishnakumar V."/>
            <person name="Gundlach H."/>
            <person name="Zhou S."/>
            <person name="Mudge J."/>
            <person name="Bharti A.K."/>
            <person name="Murray J.D."/>
            <person name="Naoumkina M.A."/>
            <person name="Rosen B."/>
            <person name="Silverstein K.A."/>
            <person name="Tang H."/>
            <person name="Rombauts S."/>
            <person name="Zhao P.X."/>
            <person name="Zhou P."/>
            <person name="Barbe V."/>
            <person name="Bardou P."/>
            <person name="Bechner M."/>
            <person name="Bellec A."/>
            <person name="Berger A."/>
            <person name="Berges H."/>
            <person name="Bidwell S."/>
            <person name="Bisseling T."/>
            <person name="Choisne N."/>
            <person name="Couloux A."/>
            <person name="Denny R."/>
            <person name="Deshpande S."/>
            <person name="Dai X."/>
            <person name="Doyle J.J."/>
            <person name="Dudez A.M."/>
            <person name="Farmer A.D."/>
            <person name="Fouteau S."/>
            <person name="Franken C."/>
            <person name="Gibelin C."/>
            <person name="Gish J."/>
            <person name="Goldstein S."/>
            <person name="Gonzalez A.J."/>
            <person name="Green P.J."/>
            <person name="Hallab A."/>
            <person name="Hartog M."/>
            <person name="Hua A."/>
            <person name="Humphray S.J."/>
            <person name="Jeong D.H."/>
            <person name="Jing Y."/>
            <person name="Jocker A."/>
            <person name="Kenton S.M."/>
            <person name="Kim D.J."/>
            <person name="Klee K."/>
            <person name="Lai H."/>
            <person name="Lang C."/>
            <person name="Lin S."/>
            <person name="Macmil S.L."/>
            <person name="Magdelenat G."/>
            <person name="Matthews L."/>
            <person name="McCorrison J."/>
            <person name="Monaghan E.L."/>
            <person name="Mun J.H."/>
            <person name="Najar F.Z."/>
            <person name="Nicholson C."/>
            <person name="Noirot C."/>
            <person name="O'Bleness M."/>
            <person name="Paule C.R."/>
            <person name="Poulain J."/>
            <person name="Prion F."/>
            <person name="Qin B."/>
            <person name="Qu C."/>
            <person name="Retzel E.F."/>
            <person name="Riddle C."/>
            <person name="Sallet E."/>
            <person name="Samain S."/>
            <person name="Samson N."/>
            <person name="Sanders I."/>
            <person name="Saurat O."/>
            <person name="Scarpelli C."/>
            <person name="Schiex T."/>
            <person name="Segurens B."/>
            <person name="Severin A.J."/>
            <person name="Sherrier D.J."/>
            <person name="Shi R."/>
            <person name="Sims S."/>
            <person name="Singer S.R."/>
            <person name="Sinharoy S."/>
            <person name="Sterck L."/>
            <person name="Viollet A."/>
            <person name="Wang B.B."/>
            <person name="Wang K."/>
            <person name="Wang M."/>
            <person name="Wang X."/>
            <person name="Warfsmann J."/>
            <person name="Weissenbach J."/>
            <person name="White D.D."/>
            <person name="White J.D."/>
            <person name="Wiley G.B."/>
            <person name="Wincker P."/>
            <person name="Xing Y."/>
            <person name="Yang L."/>
            <person name="Yao Z."/>
            <person name="Ying F."/>
            <person name="Zhai J."/>
            <person name="Zhou L."/>
            <person name="Zuber A."/>
            <person name="Denarie J."/>
            <person name="Dixon R.A."/>
            <person name="May G.D."/>
            <person name="Schwartz D.C."/>
            <person name="Rogers J."/>
            <person name="Quetier F."/>
            <person name="Town C.D."/>
            <person name="Roe B.A."/>
        </authorList>
    </citation>
    <scope>NUCLEOTIDE SEQUENCE [LARGE SCALE GENOMIC DNA]</scope>
    <source>
        <strain evidence="6">A17</strain>
        <strain evidence="7 8">cv. Jemalong A17</strain>
    </source>
</reference>
<dbReference type="GO" id="GO:0030686">
    <property type="term" value="C:90S preribosome"/>
    <property type="evidence" value="ECO:0000318"/>
    <property type="project" value="GO_Central"/>
</dbReference>
<dbReference type="GO" id="GO:0003723">
    <property type="term" value="F:RNA binding"/>
    <property type="evidence" value="ECO:0000318"/>
    <property type="project" value="GO_Central"/>
</dbReference>
<dbReference type="InterPro" id="IPR033133">
    <property type="entry name" value="PUM-HD"/>
</dbReference>
<proteinExistence type="predicted"/>
<feature type="domain" description="PUM-HD" evidence="5">
    <location>
        <begin position="80"/>
        <end position="427"/>
    </location>
</feature>
<evidence type="ECO:0000256" key="2">
    <source>
        <dbReference type="ARBA" id="ARBA00022845"/>
    </source>
</evidence>
<gene>
    <name evidence="7" type="primary">11424201</name>
    <name evidence="6" type="ordered locus">MTR_2g006930</name>
</gene>
<dbReference type="InterPro" id="IPR016024">
    <property type="entry name" value="ARM-type_fold"/>
</dbReference>
<keyword evidence="8" id="KW-1185">Reference proteome</keyword>
<sequence length="434" mass="49803">MGDNWNIISSCSSNVGFDDNLCHVEEERLHALQLQPLQGNLHHQHHCGDYGFINDNPTMEEIYSAMGGLFTHLDFYRMRHRASVEAALPHPHTDNYSNHFASPPWRGFVVSMAMNHRECQYLQAVIDEGNPVYVTMILLEVKDYLHELMTHRFGSYLIQKIFQARRGMTCQQMDLTVFLIISNHRKLKDVCMDHHGTRAMQTMIANVRHPFTGYVVVYMLQHITIPLMKNVNGSYVIVQCVKFFPPKHKKIILDEVARNCVDIATDKIGCSAVKKCLDYGGRTSAIDILVAQIISNAMILSEDPYGNYVVQRVIQMKIPLANEQMVQELRSKFDRLSVNKYASNVVEYLLSFSNQDAVKVIAEEIMRSRNFLNVLHDPYGNYVAQRALRCTKGHVRRRFSSLIKSHRLALQSHIYGKNVLTLAMAYTEGSEFNF</sequence>
<feature type="repeat" description="Pumilio" evidence="4">
    <location>
        <begin position="255"/>
        <end position="291"/>
    </location>
</feature>
<dbReference type="GO" id="GO:0000472">
    <property type="term" value="P:endonucleolytic cleavage to generate mature 5'-end of SSU-rRNA from (SSU-rRNA, 5.8S rRNA, LSU-rRNA)"/>
    <property type="evidence" value="ECO:0000318"/>
    <property type="project" value="GO_Central"/>
</dbReference>
<dbReference type="PROSITE" id="PS50303">
    <property type="entry name" value="PUM_HD"/>
    <property type="match status" value="1"/>
</dbReference>
<evidence type="ECO:0000313" key="7">
    <source>
        <dbReference type="EnsemblPlants" id="AES63274"/>
    </source>
</evidence>
<dbReference type="PANTHER" id="PTHR12537:SF129">
    <property type="entry name" value="PUMILIO HOMOLOG 15-LIKE"/>
    <property type="match status" value="1"/>
</dbReference>
<dbReference type="GO" id="GO:0005730">
    <property type="term" value="C:nucleolus"/>
    <property type="evidence" value="ECO:0000318"/>
    <property type="project" value="GO_Central"/>
</dbReference>
<evidence type="ECO:0000256" key="3">
    <source>
        <dbReference type="ARBA" id="ARBA00022884"/>
    </source>
</evidence>
<dbReference type="Gene3D" id="1.25.10.10">
    <property type="entry name" value="Leucine-rich Repeat Variant"/>
    <property type="match status" value="1"/>
</dbReference>
<evidence type="ECO:0000313" key="8">
    <source>
        <dbReference type="Proteomes" id="UP000002051"/>
    </source>
</evidence>
<feature type="repeat" description="Pumilio" evidence="4">
    <location>
        <begin position="140"/>
        <end position="163"/>
    </location>
</feature>
<dbReference type="SMR" id="G7IPG4"/>
<dbReference type="SMART" id="SM00025">
    <property type="entry name" value="Pumilio"/>
    <property type="match status" value="7"/>
</dbReference>
<dbReference type="AlphaFoldDB" id="G7IPG4"/>
<evidence type="ECO:0000259" key="5">
    <source>
        <dbReference type="PROSITE" id="PS50303"/>
    </source>
</evidence>
<dbReference type="GO" id="GO:0006417">
    <property type="term" value="P:regulation of translation"/>
    <property type="evidence" value="ECO:0007669"/>
    <property type="project" value="UniProtKB-KW"/>
</dbReference>
<keyword evidence="3" id="KW-0694">RNA-binding</keyword>
<dbReference type="HOGENOM" id="CLU_004017_5_3_1"/>
<dbReference type="PANTHER" id="PTHR12537">
    <property type="entry name" value="RNA BINDING PROTEIN PUMILIO-RELATED"/>
    <property type="match status" value="1"/>
</dbReference>
<reference evidence="7" key="3">
    <citation type="submission" date="2015-04" db="UniProtKB">
        <authorList>
            <consortium name="EnsemblPlants"/>
        </authorList>
    </citation>
    <scope>IDENTIFICATION</scope>
    <source>
        <strain evidence="7">cv. Jemalong A17</strain>
    </source>
</reference>
<dbReference type="PROSITE" id="PS50302">
    <property type="entry name" value="PUM"/>
    <property type="match status" value="5"/>
</dbReference>
<dbReference type="EnsemblPlants" id="AES63274">
    <property type="protein sequence ID" value="AES63274"/>
    <property type="gene ID" value="MTR_2g006930"/>
</dbReference>
<dbReference type="PaxDb" id="3880-AES63274"/>
<dbReference type="InterPro" id="IPR011989">
    <property type="entry name" value="ARM-like"/>
</dbReference>
<dbReference type="SUPFAM" id="SSF48371">
    <property type="entry name" value="ARM repeat"/>
    <property type="match status" value="1"/>
</dbReference>
<protein>
    <submittedName>
        <fullName evidence="6">Pumilio-family RNA-binding repeatprotein</fullName>
    </submittedName>
</protein>
<dbReference type="EMBL" id="CM001218">
    <property type="protein sequence ID" value="AES63274.2"/>
    <property type="molecule type" value="Genomic_DNA"/>
</dbReference>
<organism evidence="6 8">
    <name type="scientific">Medicago truncatula</name>
    <name type="common">Barrel medic</name>
    <name type="synonym">Medicago tribuloides</name>
    <dbReference type="NCBI Taxonomy" id="3880"/>
    <lineage>
        <taxon>Eukaryota</taxon>
        <taxon>Viridiplantae</taxon>
        <taxon>Streptophyta</taxon>
        <taxon>Embryophyta</taxon>
        <taxon>Tracheophyta</taxon>
        <taxon>Spermatophyta</taxon>
        <taxon>Magnoliopsida</taxon>
        <taxon>eudicotyledons</taxon>
        <taxon>Gunneridae</taxon>
        <taxon>Pentapetalae</taxon>
        <taxon>rosids</taxon>
        <taxon>fabids</taxon>
        <taxon>Fabales</taxon>
        <taxon>Fabaceae</taxon>
        <taxon>Papilionoideae</taxon>
        <taxon>50 kb inversion clade</taxon>
        <taxon>NPAAA clade</taxon>
        <taxon>Hologalegina</taxon>
        <taxon>IRL clade</taxon>
        <taxon>Trifolieae</taxon>
        <taxon>Medicago</taxon>
    </lineage>
</organism>
<name>G7IPG4_MEDTR</name>
<feature type="repeat" description="Pumilio" evidence="4">
    <location>
        <begin position="364"/>
        <end position="404"/>
    </location>
</feature>
<dbReference type="GO" id="GO:0030688">
    <property type="term" value="C:preribosome, small subunit precursor"/>
    <property type="evidence" value="ECO:0000318"/>
    <property type="project" value="GO_Central"/>
</dbReference>
<dbReference type="InterPro" id="IPR001313">
    <property type="entry name" value="Pumilio_RNA-bd_rpt"/>
</dbReference>
<accession>A0A0C3UVY5</accession>
<evidence type="ECO:0000256" key="4">
    <source>
        <dbReference type="PROSITE-ProRule" id="PRU00317"/>
    </source>
</evidence>
<accession>G7IPG4</accession>
<dbReference type="OrthoDB" id="668540at2759"/>
<dbReference type="KEGG" id="mtr:11424201"/>
<dbReference type="GO" id="GO:0000056">
    <property type="term" value="P:ribosomal small subunit export from nucleus"/>
    <property type="evidence" value="ECO:0000318"/>
    <property type="project" value="GO_Central"/>
</dbReference>
<evidence type="ECO:0000256" key="1">
    <source>
        <dbReference type="ARBA" id="ARBA00022737"/>
    </source>
</evidence>
<keyword evidence="2" id="KW-0810">Translation regulation</keyword>
<keyword evidence="1" id="KW-0677">Repeat</keyword>